<protein>
    <submittedName>
        <fullName evidence="2">Uncharacterized protein</fullName>
    </submittedName>
</protein>
<organism evidence="1 2">
    <name type="scientific">Ascaris lumbricoides</name>
    <name type="common">Giant roundworm</name>
    <dbReference type="NCBI Taxonomy" id="6252"/>
    <lineage>
        <taxon>Eukaryota</taxon>
        <taxon>Metazoa</taxon>
        <taxon>Ecdysozoa</taxon>
        <taxon>Nematoda</taxon>
        <taxon>Chromadorea</taxon>
        <taxon>Rhabditida</taxon>
        <taxon>Spirurina</taxon>
        <taxon>Ascaridomorpha</taxon>
        <taxon>Ascaridoidea</taxon>
        <taxon>Ascarididae</taxon>
        <taxon>Ascaris</taxon>
    </lineage>
</organism>
<sequence length="100" mass="11408">MYVSLYQSPPLPVTAESVIDGNCSEFLKALYEMSVYMAVNLLNVESSAELNYSIAEMVEFEWRTVMMSSALEENRTSEQVYYSTDLQTLNNIAPFNRRDG</sequence>
<keyword evidence="1" id="KW-1185">Reference proteome</keyword>
<accession>A0A0M3IIP2</accession>
<dbReference type="WBParaSite" id="ALUE_0001843101-mRNA-1">
    <property type="protein sequence ID" value="ALUE_0001843101-mRNA-1"/>
    <property type="gene ID" value="ALUE_0001843101"/>
</dbReference>
<proteinExistence type="predicted"/>
<evidence type="ECO:0000313" key="1">
    <source>
        <dbReference type="Proteomes" id="UP000036681"/>
    </source>
</evidence>
<evidence type="ECO:0000313" key="2">
    <source>
        <dbReference type="WBParaSite" id="ALUE_0001843101-mRNA-1"/>
    </source>
</evidence>
<dbReference type="Proteomes" id="UP000036681">
    <property type="component" value="Unplaced"/>
</dbReference>
<dbReference type="AlphaFoldDB" id="A0A0M3IIP2"/>
<reference evidence="2" key="1">
    <citation type="submission" date="2017-02" db="UniProtKB">
        <authorList>
            <consortium name="WormBaseParasite"/>
        </authorList>
    </citation>
    <scope>IDENTIFICATION</scope>
</reference>
<name>A0A0M3IIP2_ASCLU</name>